<dbReference type="InterPro" id="IPR001851">
    <property type="entry name" value="ABC_transp_permease"/>
</dbReference>
<accession>A0A411YGJ5</accession>
<feature type="transmembrane region" description="Helical" evidence="11">
    <location>
        <begin position="174"/>
        <end position="193"/>
    </location>
</feature>
<organism evidence="12 13">
    <name type="scientific">Egibacter rhizosphaerae</name>
    <dbReference type="NCBI Taxonomy" id="1670831"/>
    <lineage>
        <taxon>Bacteria</taxon>
        <taxon>Bacillati</taxon>
        <taxon>Actinomycetota</taxon>
        <taxon>Nitriliruptoria</taxon>
        <taxon>Egibacterales</taxon>
        <taxon>Egibacteraceae</taxon>
        <taxon>Egibacter</taxon>
    </lineage>
</organism>
<dbReference type="KEGG" id="erz:ER308_11915"/>
<dbReference type="PANTHER" id="PTHR32196">
    <property type="entry name" value="ABC TRANSPORTER PERMEASE PROTEIN YPHD-RELATED-RELATED"/>
    <property type="match status" value="1"/>
</dbReference>
<evidence type="ECO:0000313" key="12">
    <source>
        <dbReference type="EMBL" id="QBI20202.1"/>
    </source>
</evidence>
<evidence type="ECO:0000313" key="13">
    <source>
        <dbReference type="Proteomes" id="UP000291469"/>
    </source>
</evidence>
<proteinExistence type="predicted"/>
<comment type="subunit">
    <text evidence="2">The complex is composed of two ATP-binding proteins (LsrA), two transmembrane proteins (LsrC and LsrD) and a solute-binding protein (LsrB).</text>
</comment>
<keyword evidence="8 11" id="KW-0472">Membrane</keyword>
<feature type="transmembrane region" description="Helical" evidence="11">
    <location>
        <begin position="280"/>
        <end position="298"/>
    </location>
</feature>
<keyword evidence="5" id="KW-0997">Cell inner membrane</keyword>
<evidence type="ECO:0000256" key="2">
    <source>
        <dbReference type="ARBA" id="ARBA00011262"/>
    </source>
</evidence>
<dbReference type="Pfam" id="PF02653">
    <property type="entry name" value="BPD_transp_2"/>
    <property type="match status" value="1"/>
</dbReference>
<dbReference type="RefSeq" id="WP_131155199.1">
    <property type="nucleotide sequence ID" value="NZ_CP036402.1"/>
</dbReference>
<dbReference type="PANTHER" id="PTHR32196:SF29">
    <property type="entry name" value="AUTOINDUCER 2 IMPORT SYSTEM PERMEASE PROTEIN LSRC"/>
    <property type="match status" value="1"/>
</dbReference>
<dbReference type="AlphaFoldDB" id="A0A411YGJ5"/>
<dbReference type="GO" id="GO:0005886">
    <property type="term" value="C:plasma membrane"/>
    <property type="evidence" value="ECO:0007669"/>
    <property type="project" value="UniProtKB-SubCell"/>
</dbReference>
<comment type="function">
    <text evidence="9">Part of the ABC transporter complex LsrABCD involved in autoinducer 2 (AI-2) import. Probably responsible for the translocation of the substrate across the membrane.</text>
</comment>
<evidence type="ECO:0000256" key="9">
    <source>
        <dbReference type="ARBA" id="ARBA00025439"/>
    </source>
</evidence>
<dbReference type="EMBL" id="CP036402">
    <property type="protein sequence ID" value="QBI20202.1"/>
    <property type="molecule type" value="Genomic_DNA"/>
</dbReference>
<comment type="subcellular location">
    <subcellularLocation>
        <location evidence="1">Cell membrane</location>
        <topology evidence="1">Multi-pass membrane protein</topology>
    </subcellularLocation>
</comment>
<feature type="transmembrane region" description="Helical" evidence="11">
    <location>
        <begin position="135"/>
        <end position="154"/>
    </location>
</feature>
<keyword evidence="7 11" id="KW-1133">Transmembrane helix</keyword>
<keyword evidence="4" id="KW-1003">Cell membrane</keyword>
<evidence type="ECO:0000256" key="1">
    <source>
        <dbReference type="ARBA" id="ARBA00004651"/>
    </source>
</evidence>
<name>A0A411YGJ5_9ACTN</name>
<keyword evidence="3" id="KW-0813">Transport</keyword>
<dbReference type="Proteomes" id="UP000291469">
    <property type="component" value="Chromosome"/>
</dbReference>
<evidence type="ECO:0000256" key="4">
    <source>
        <dbReference type="ARBA" id="ARBA00022475"/>
    </source>
</evidence>
<dbReference type="CDD" id="cd06579">
    <property type="entry name" value="TM_PBP1_transp_AraH_like"/>
    <property type="match status" value="1"/>
</dbReference>
<feature type="transmembrane region" description="Helical" evidence="11">
    <location>
        <begin position="106"/>
        <end position="128"/>
    </location>
</feature>
<evidence type="ECO:0000256" key="7">
    <source>
        <dbReference type="ARBA" id="ARBA00022989"/>
    </source>
</evidence>
<dbReference type="GO" id="GO:0022857">
    <property type="term" value="F:transmembrane transporter activity"/>
    <property type="evidence" value="ECO:0007669"/>
    <property type="project" value="InterPro"/>
</dbReference>
<dbReference type="OrthoDB" id="9808136at2"/>
<reference evidence="12 13" key="1">
    <citation type="submission" date="2019-01" db="EMBL/GenBank/DDBJ databases">
        <title>Egibacter rhizosphaerae EGI 80759T.</title>
        <authorList>
            <person name="Chen D.-D."/>
            <person name="Tian Y."/>
            <person name="Jiao J.-Y."/>
            <person name="Zhang X.-T."/>
            <person name="Zhang Y.-G."/>
            <person name="Zhang Y."/>
            <person name="Xiao M."/>
            <person name="Shu W.-S."/>
            <person name="Li W.-J."/>
        </authorList>
    </citation>
    <scope>NUCLEOTIDE SEQUENCE [LARGE SCALE GENOMIC DNA]</scope>
    <source>
        <strain evidence="12 13">EGI 80759</strain>
    </source>
</reference>
<evidence type="ECO:0000256" key="6">
    <source>
        <dbReference type="ARBA" id="ARBA00022692"/>
    </source>
</evidence>
<evidence type="ECO:0000256" key="5">
    <source>
        <dbReference type="ARBA" id="ARBA00022519"/>
    </source>
</evidence>
<feature type="transmembrane region" description="Helical" evidence="11">
    <location>
        <begin position="30"/>
        <end position="51"/>
    </location>
</feature>
<keyword evidence="6 11" id="KW-0812">Transmembrane</keyword>
<sequence length="332" mass="33793">MTTTRQPPELPEVGARSRWQVLAHRPESPAAIVLLVVGVLLSIIAPGFLTAANLQSVVVQSSIVALIALGVNQVVLAGEIDISMGSMLGLCAMLVGTVAVEVGGLLFPLLTGLLVGGAAGALNGFLVVKARIPAIVVGLGMLYTLRGLLLLISGGDSVSGIPLESRILGRDEVFGLHWALILVAAAAALLAVVGRHTTWGRDVYAVGGNRGAARLTGLAIDRTRFFAFLGTGLATGLASLVYIGRTGGVQPNAGFALELEIIAAVVIGGTSIAGGRGSTFAPLVGALLVGVILNGMVLMNVPGVWQDAVLGGLILLAISADGVRRRWAGEVT</sequence>
<evidence type="ECO:0000256" key="10">
    <source>
        <dbReference type="ARBA" id="ARBA00039382"/>
    </source>
</evidence>
<evidence type="ECO:0000256" key="3">
    <source>
        <dbReference type="ARBA" id="ARBA00022448"/>
    </source>
</evidence>
<evidence type="ECO:0000256" key="8">
    <source>
        <dbReference type="ARBA" id="ARBA00023136"/>
    </source>
</evidence>
<feature type="transmembrane region" description="Helical" evidence="11">
    <location>
        <begin position="255"/>
        <end position="273"/>
    </location>
</feature>
<gene>
    <name evidence="12" type="ORF">ER308_11915</name>
</gene>
<feature type="transmembrane region" description="Helical" evidence="11">
    <location>
        <begin position="57"/>
        <end position="75"/>
    </location>
</feature>
<feature type="transmembrane region" description="Helical" evidence="11">
    <location>
        <begin position="225"/>
        <end position="243"/>
    </location>
</feature>
<keyword evidence="13" id="KW-1185">Reference proteome</keyword>
<feature type="transmembrane region" description="Helical" evidence="11">
    <location>
        <begin position="82"/>
        <end position="100"/>
    </location>
</feature>
<protein>
    <recommendedName>
        <fullName evidence="10">Autoinducer 2 import system permease protein LsrC</fullName>
    </recommendedName>
</protein>
<evidence type="ECO:0000256" key="11">
    <source>
        <dbReference type="SAM" id="Phobius"/>
    </source>
</evidence>